<organism evidence="2 3">
    <name type="scientific">Leishmania martiniquensis</name>
    <dbReference type="NCBI Taxonomy" id="1580590"/>
    <lineage>
        <taxon>Eukaryota</taxon>
        <taxon>Discoba</taxon>
        <taxon>Euglenozoa</taxon>
        <taxon>Kinetoplastea</taxon>
        <taxon>Metakinetoplastina</taxon>
        <taxon>Trypanosomatida</taxon>
        <taxon>Trypanosomatidae</taxon>
        <taxon>Leishmaniinae</taxon>
        <taxon>Leishmania</taxon>
    </lineage>
</organism>
<accession>A0A836L3P3</accession>
<feature type="compositionally biased region" description="Low complexity" evidence="1">
    <location>
        <begin position="431"/>
        <end position="445"/>
    </location>
</feature>
<dbReference type="AlphaFoldDB" id="A0A836L3P3"/>
<dbReference type="GeneID" id="92517345"/>
<protein>
    <submittedName>
        <fullName evidence="2">Uncharacterized protein</fullName>
    </submittedName>
</protein>
<evidence type="ECO:0000313" key="2">
    <source>
        <dbReference type="EMBL" id="KAG5487508.1"/>
    </source>
</evidence>
<feature type="region of interest" description="Disordered" evidence="1">
    <location>
        <begin position="24"/>
        <end position="68"/>
    </location>
</feature>
<feature type="region of interest" description="Disordered" evidence="1">
    <location>
        <begin position="375"/>
        <end position="445"/>
    </location>
</feature>
<proteinExistence type="predicted"/>
<evidence type="ECO:0000313" key="3">
    <source>
        <dbReference type="Proteomes" id="UP000673552"/>
    </source>
</evidence>
<gene>
    <name evidence="2" type="ORF">LSCM1_07463</name>
</gene>
<reference evidence="3" key="1">
    <citation type="journal article" date="2021" name="Microbiol. Resour. Announc.">
        <title>LGAAP: Leishmaniinae Genome Assembly and Annotation Pipeline.</title>
        <authorList>
            <person name="Almutairi H."/>
            <person name="Urbaniak M.D."/>
            <person name="Bates M.D."/>
            <person name="Jariyapan N."/>
            <person name="Kwakye-Nuako G."/>
            <person name="Thomaz-Soccol V."/>
            <person name="Al-Salem W.S."/>
            <person name="Dillon R.J."/>
            <person name="Bates P.A."/>
            <person name="Gatherer D."/>
        </authorList>
    </citation>
    <scope>NUCLEOTIDE SEQUENCE [LARGE SCALE GENOMIC DNA]</scope>
</reference>
<feature type="region of interest" description="Disordered" evidence="1">
    <location>
        <begin position="89"/>
        <end position="108"/>
    </location>
</feature>
<dbReference type="RefSeq" id="XP_067181440.1">
    <property type="nucleotide sequence ID" value="XM_067324833.1"/>
</dbReference>
<keyword evidence="3" id="KW-1185">Reference proteome</keyword>
<feature type="compositionally biased region" description="Low complexity" evidence="1">
    <location>
        <begin position="134"/>
        <end position="151"/>
    </location>
</feature>
<feature type="region of interest" description="Disordered" evidence="1">
    <location>
        <begin position="134"/>
        <end position="184"/>
    </location>
</feature>
<comment type="caution">
    <text evidence="2">The sequence shown here is derived from an EMBL/GenBank/DDBJ whole genome shotgun (WGS) entry which is preliminary data.</text>
</comment>
<reference evidence="3" key="2">
    <citation type="journal article" date="2021" name="Sci. Data">
        <title>Chromosome-scale genome sequencing, assembly and annotation of six genomes from subfamily Leishmaniinae.</title>
        <authorList>
            <person name="Almutairi H."/>
            <person name="Urbaniak M.D."/>
            <person name="Bates M.D."/>
            <person name="Jariyapan N."/>
            <person name="Kwakye-Nuako G."/>
            <person name="Thomaz Soccol V."/>
            <person name="Al-Salem W.S."/>
            <person name="Dillon R.J."/>
            <person name="Bates P.A."/>
            <person name="Gatherer D."/>
        </authorList>
    </citation>
    <scope>NUCLEOTIDE SEQUENCE [LARGE SCALE GENOMIC DNA]</scope>
</reference>
<feature type="region of interest" description="Disordered" evidence="1">
    <location>
        <begin position="483"/>
        <end position="504"/>
    </location>
</feature>
<dbReference type="Proteomes" id="UP000673552">
    <property type="component" value="Unassembled WGS sequence"/>
</dbReference>
<evidence type="ECO:0000256" key="1">
    <source>
        <dbReference type="SAM" id="MobiDB-lite"/>
    </source>
</evidence>
<feature type="compositionally biased region" description="Low complexity" evidence="1">
    <location>
        <begin position="495"/>
        <end position="504"/>
    </location>
</feature>
<sequence length="666" mass="67562">MSSHVARTAAVVVLRSVVDEQQPLRSSTAIRSGRANINSGDPVDGHAHRGARYPTSLSASRSESAADTKAAHRVAKGTKSAGFVGAATAATEEASSRRSAASSPRDLGGGVEEFLRKATNDADVPPGLLRFLQSQQSHRSQQQRQQAQRQSENGPRNYSPFTNSVLKAANTTSPPPSPAMRSRGLRSDAPFKAAVATTARQTLTAVKGYGSDGIQLYRSADAANRGHAIGSAVEGAETHPPHSAIGEGEDEGGGGNTHAQPSVTAATVTAKQLEANMYQQRHQSIHAMTASSANANGALEQQQPCASALQRRSNAITDVCEGILSVDSCDDAAGVAAMACCDASPSSVDQQCGHGALAEATHVCHNTPPAFLSPFGSRPGSQADGLPRVLPVCDGSPLRKTSDHPSPPPADCVQEAAGGRLPLQQPPETPSQPTSSASPILSPPSLVRSSLQSVANSASAHYTDWGAHEQPNVIGKEALKSRSSVAPTPLPQLWSAAPRASSRTSASTRLFGGAATAGSVLLSGADAPHAGSPSSAAAACGRLVPVVGSAAKGSCSSLGATAVPHHQPQPRLRRVHVGGVGNHSSSGAKSTGAEAVAAAVGIIDVVTAGSLSGRLSSYGEVEPSLTAGVAWIGPLSSCPPSVTTATAGTLTSANYCYSGASNSMTV</sequence>
<feature type="compositionally biased region" description="Polar residues" evidence="1">
    <location>
        <begin position="24"/>
        <end position="39"/>
    </location>
</feature>
<feature type="compositionally biased region" description="Low complexity" evidence="1">
    <location>
        <begin position="89"/>
        <end position="103"/>
    </location>
</feature>
<name>A0A836L3P3_9TRYP</name>
<dbReference type="OrthoDB" id="267413at2759"/>
<dbReference type="EMBL" id="JAFEUZ010000004">
    <property type="protein sequence ID" value="KAG5487508.1"/>
    <property type="molecule type" value="Genomic_DNA"/>
</dbReference>
<feature type="region of interest" description="Disordered" evidence="1">
    <location>
        <begin position="234"/>
        <end position="263"/>
    </location>
</feature>
<dbReference type="KEGG" id="lmat:92517345"/>
<feature type="compositionally biased region" description="Polar residues" evidence="1">
    <location>
        <begin position="152"/>
        <end position="165"/>
    </location>
</feature>